<name>A0ABN9UC19_9DINO</name>
<evidence type="ECO:0000256" key="1">
    <source>
        <dbReference type="SAM" id="MobiDB-lite"/>
    </source>
</evidence>
<gene>
    <name evidence="2" type="ORF">PCOR1329_LOCUS47183</name>
</gene>
<sequence>MGGAGQPPPAGGALDVTPAGEGGCGHDWGGGGARRCARAPSARRTSKDMGIRARRSARIPRIGPPVPPWRRLGRPPLARAPCARGARRRPEEPARTLEFACLCQCLFPRSAPSEAAGGPPGVGGGRQAYPCRCPSVVATAGLASSFWAERTLGDACGVAASVPFCASMARARDCDAGRRTAAPAPEPSEAARAQPFCRRSLCPRGLRRRRSRGRRLSASGAFAREDSAAAPPRSMQSSTRDVFCLFLADSVLSCRLRGPRMARPTR</sequence>
<comment type="caution">
    <text evidence="2">The sequence shown here is derived from an EMBL/GenBank/DDBJ whole genome shotgun (WGS) entry which is preliminary data.</text>
</comment>
<feature type="region of interest" description="Disordered" evidence="1">
    <location>
        <begin position="208"/>
        <end position="235"/>
    </location>
</feature>
<keyword evidence="3" id="KW-1185">Reference proteome</keyword>
<dbReference type="Proteomes" id="UP001189429">
    <property type="component" value="Unassembled WGS sequence"/>
</dbReference>
<feature type="compositionally biased region" description="Pro residues" evidence="1">
    <location>
        <begin position="1"/>
        <end position="10"/>
    </location>
</feature>
<feature type="region of interest" description="Disordered" evidence="1">
    <location>
        <begin position="1"/>
        <end position="54"/>
    </location>
</feature>
<accession>A0ABN9UC19</accession>
<protein>
    <submittedName>
        <fullName evidence="2">Uncharacterized protein</fullName>
    </submittedName>
</protein>
<evidence type="ECO:0000313" key="3">
    <source>
        <dbReference type="Proteomes" id="UP001189429"/>
    </source>
</evidence>
<evidence type="ECO:0000313" key="2">
    <source>
        <dbReference type="EMBL" id="CAK0856936.1"/>
    </source>
</evidence>
<organism evidence="2 3">
    <name type="scientific">Prorocentrum cordatum</name>
    <dbReference type="NCBI Taxonomy" id="2364126"/>
    <lineage>
        <taxon>Eukaryota</taxon>
        <taxon>Sar</taxon>
        <taxon>Alveolata</taxon>
        <taxon>Dinophyceae</taxon>
        <taxon>Prorocentrales</taxon>
        <taxon>Prorocentraceae</taxon>
        <taxon>Prorocentrum</taxon>
    </lineage>
</organism>
<dbReference type="EMBL" id="CAUYUJ010015682">
    <property type="protein sequence ID" value="CAK0856936.1"/>
    <property type="molecule type" value="Genomic_DNA"/>
</dbReference>
<reference evidence="2" key="1">
    <citation type="submission" date="2023-10" db="EMBL/GenBank/DDBJ databases">
        <authorList>
            <person name="Chen Y."/>
            <person name="Shah S."/>
            <person name="Dougan E. K."/>
            <person name="Thang M."/>
            <person name="Chan C."/>
        </authorList>
    </citation>
    <scope>NUCLEOTIDE SEQUENCE [LARGE SCALE GENOMIC DNA]</scope>
</reference>
<feature type="compositionally biased region" description="Gly residues" evidence="1">
    <location>
        <begin position="20"/>
        <end position="33"/>
    </location>
</feature>
<proteinExistence type="predicted"/>